<reference evidence="2" key="1">
    <citation type="submission" date="2016-10" db="EMBL/GenBank/DDBJ databases">
        <authorList>
            <person name="Varghese N."/>
            <person name="Submissions S."/>
        </authorList>
    </citation>
    <scope>NUCLEOTIDE SEQUENCE [LARGE SCALE GENOMIC DNA]</scope>
    <source>
        <strain evidence="2">CGMCC 1.3431</strain>
    </source>
</reference>
<evidence type="ECO:0000313" key="2">
    <source>
        <dbReference type="Proteomes" id="UP000199150"/>
    </source>
</evidence>
<dbReference type="PANTHER" id="PTHR39426:SF1">
    <property type="entry name" value="HOMOLOGY TO DEATH-ON-CURING PROTEIN OF PHAGE P1"/>
    <property type="match status" value="1"/>
</dbReference>
<dbReference type="GO" id="GO:0016301">
    <property type="term" value="F:kinase activity"/>
    <property type="evidence" value="ECO:0007669"/>
    <property type="project" value="InterPro"/>
</dbReference>
<protein>
    <submittedName>
        <fullName evidence="1">Death on curing protein</fullName>
    </submittedName>
</protein>
<dbReference type="STRING" id="260084.SAMN02927928_2637"/>
<organism evidence="1 2">
    <name type="scientific">Asticcacaulis taihuensis</name>
    <dbReference type="NCBI Taxonomy" id="260084"/>
    <lineage>
        <taxon>Bacteria</taxon>
        <taxon>Pseudomonadati</taxon>
        <taxon>Pseudomonadota</taxon>
        <taxon>Alphaproteobacteria</taxon>
        <taxon>Caulobacterales</taxon>
        <taxon>Caulobacteraceae</taxon>
        <taxon>Asticcacaulis</taxon>
    </lineage>
</organism>
<gene>
    <name evidence="1" type="ORF">SAMN02927928_2637</name>
</gene>
<dbReference type="EMBL" id="FMTS01000004">
    <property type="protein sequence ID" value="SCW67734.1"/>
    <property type="molecule type" value="Genomic_DNA"/>
</dbReference>
<dbReference type="OrthoDB" id="9802752at2"/>
<dbReference type="Proteomes" id="UP000199150">
    <property type="component" value="Unassembled WGS sequence"/>
</dbReference>
<sequence length="132" mass="14057">MPFVLIQEGVIEAIQAELVAEHGGQAGLRELSPIRIMHARAHALNDSTSTDLASLAACYGYTLAHDQLFHDANLSTALIATELFLSLNSSRLGADDTTCFLGFMVVGNGELSAEAFASWIRGHITPQAMVTA</sequence>
<dbReference type="AlphaFoldDB" id="A0A1G4SEU8"/>
<dbReference type="Gene3D" id="1.20.120.1870">
    <property type="entry name" value="Fic/DOC protein, Fido domain"/>
    <property type="match status" value="1"/>
</dbReference>
<keyword evidence="2" id="KW-1185">Reference proteome</keyword>
<proteinExistence type="predicted"/>
<name>A0A1G4SEU8_9CAUL</name>
<accession>A0A1G4SEU8</accession>
<dbReference type="InterPro" id="IPR006440">
    <property type="entry name" value="Doc"/>
</dbReference>
<dbReference type="PANTHER" id="PTHR39426">
    <property type="entry name" value="HOMOLOGY TO DEATH-ON-CURING PROTEIN OF PHAGE P1"/>
    <property type="match status" value="1"/>
</dbReference>
<evidence type="ECO:0000313" key="1">
    <source>
        <dbReference type="EMBL" id="SCW67734.1"/>
    </source>
</evidence>
<dbReference type="RefSeq" id="WP_090648743.1">
    <property type="nucleotide sequence ID" value="NZ_CBCRYE010000002.1"/>
</dbReference>
<dbReference type="InterPro" id="IPR053737">
    <property type="entry name" value="Type_II_TA_Toxin"/>
</dbReference>